<dbReference type="Proteomes" id="UP000003672">
    <property type="component" value="Unassembled WGS sequence"/>
</dbReference>
<comment type="catalytic activity">
    <reaction evidence="1">
        <text>Hydrolysis of terminal non-reducing beta-D-galactose residues in beta-D-galactosides.</text>
        <dbReference type="EC" id="3.2.1.23"/>
    </reaction>
</comment>
<dbReference type="Pfam" id="PF08532">
    <property type="entry name" value="Glyco_hydro_42M"/>
    <property type="match status" value="1"/>
</dbReference>
<dbReference type="CDD" id="cd03143">
    <property type="entry name" value="A4_beta-galactosidase_middle_domain"/>
    <property type="match status" value="1"/>
</dbReference>
<evidence type="ECO:0000313" key="10">
    <source>
        <dbReference type="EMBL" id="EFJ70655.1"/>
    </source>
</evidence>
<dbReference type="PANTHER" id="PTHR36447:SF2">
    <property type="entry name" value="BETA-GALACTOSIDASE YESZ"/>
    <property type="match status" value="1"/>
</dbReference>
<dbReference type="SUPFAM" id="SSF52317">
    <property type="entry name" value="Class I glutamine amidotransferase-like"/>
    <property type="match status" value="1"/>
</dbReference>
<dbReference type="SUPFAM" id="SSF51445">
    <property type="entry name" value="(Trans)glycosidases"/>
    <property type="match status" value="1"/>
</dbReference>
<evidence type="ECO:0000256" key="7">
    <source>
        <dbReference type="ARBA" id="ARBA00023295"/>
    </source>
</evidence>
<reference evidence="10 11" key="1">
    <citation type="submission" date="2010-06" db="EMBL/GenBank/DDBJ databases">
        <authorList>
            <person name="Muzny D."/>
            <person name="Qin X."/>
            <person name="Buhay C."/>
            <person name="Dugan-Rocha S."/>
            <person name="Ding Y."/>
            <person name="Chen G."/>
            <person name="Hawes A."/>
            <person name="Holder M."/>
            <person name="Jhangiani S."/>
            <person name="Johnson A."/>
            <person name="Khan Z."/>
            <person name="Li Z."/>
            <person name="Liu W."/>
            <person name="Liu X."/>
            <person name="Perez L."/>
            <person name="Shen H."/>
            <person name="Wang Q."/>
            <person name="Watt J."/>
            <person name="Xi L."/>
            <person name="Xin Y."/>
            <person name="Zhou J."/>
            <person name="Deng J."/>
            <person name="Jiang H."/>
            <person name="Liu Y."/>
            <person name="Qu J."/>
            <person name="Song X.-Z."/>
            <person name="Zhang L."/>
            <person name="Villasana D."/>
            <person name="Johnson A."/>
            <person name="Liu J."/>
            <person name="Liyanage D."/>
            <person name="Lorensuhewa L."/>
            <person name="Robinson T."/>
            <person name="Song A."/>
            <person name="Song B.-B."/>
            <person name="Dinh H."/>
            <person name="Thornton R."/>
            <person name="Coyle M."/>
            <person name="Francisco L."/>
            <person name="Jackson L."/>
            <person name="Javaid M."/>
            <person name="Korchina V."/>
            <person name="Kovar C."/>
            <person name="Mata R."/>
            <person name="Mathew T."/>
            <person name="Ngo R."/>
            <person name="Nguyen L."/>
            <person name="Nguyen N."/>
            <person name="Okwuonu G."/>
            <person name="Ongeri F."/>
            <person name="Pham C."/>
            <person name="Simmons D."/>
            <person name="Wilczek-Boney K."/>
            <person name="Hale W."/>
            <person name="Jakkamsetti A."/>
            <person name="Pham P."/>
            <person name="Ruth R."/>
            <person name="San Lucas F."/>
            <person name="Warren J."/>
            <person name="Zhang J."/>
            <person name="Zhao Z."/>
            <person name="Zhou C."/>
            <person name="Zhu D."/>
            <person name="Lee S."/>
            <person name="Bess C."/>
            <person name="Blankenburg K."/>
            <person name="Forbes L."/>
            <person name="Fu Q."/>
            <person name="Gubbala S."/>
            <person name="Hirani K."/>
            <person name="Jayaseelan J.C."/>
            <person name="Lara F."/>
            <person name="Munidasa M."/>
            <person name="Palculict T."/>
            <person name="Patil S."/>
            <person name="Pu L.-L."/>
            <person name="Saada N."/>
            <person name="Tang L."/>
            <person name="Weissenberger G."/>
            <person name="Zhu Y."/>
            <person name="Hemphill L."/>
            <person name="Shang Y."/>
            <person name="Youmans B."/>
            <person name="Ayvaz T."/>
            <person name="Ross M."/>
            <person name="Santibanez J."/>
            <person name="Aqrawi P."/>
            <person name="Gross S."/>
            <person name="Joshi V."/>
            <person name="Fowler G."/>
            <person name="Nazareth L."/>
            <person name="Reid J."/>
            <person name="Worley K."/>
            <person name="Petrosino J."/>
            <person name="Highlander S."/>
            <person name="Gibbs R."/>
        </authorList>
    </citation>
    <scope>NUCLEOTIDE SEQUENCE [LARGE SCALE GENOMIC DNA]</scope>
    <source>
        <strain evidence="10 11">JV-V03</strain>
    </source>
</reference>
<evidence type="ECO:0000256" key="3">
    <source>
        <dbReference type="ARBA" id="ARBA00012756"/>
    </source>
</evidence>
<proteinExistence type="inferred from homology"/>
<dbReference type="GO" id="GO:0009341">
    <property type="term" value="C:beta-galactosidase complex"/>
    <property type="evidence" value="ECO:0007669"/>
    <property type="project" value="InterPro"/>
</dbReference>
<dbReference type="GO" id="GO:0046872">
    <property type="term" value="F:metal ion binding"/>
    <property type="evidence" value="ECO:0007669"/>
    <property type="project" value="UniProtKB-KW"/>
</dbReference>
<evidence type="ECO:0000256" key="4">
    <source>
        <dbReference type="ARBA" id="ARBA00022723"/>
    </source>
</evidence>
<dbReference type="InterPro" id="IPR017853">
    <property type="entry name" value="GH"/>
</dbReference>
<dbReference type="InterPro" id="IPR013529">
    <property type="entry name" value="Glyco_hydro_42_N"/>
</dbReference>
<dbReference type="GO" id="GO:0005975">
    <property type="term" value="P:carbohydrate metabolic process"/>
    <property type="evidence" value="ECO:0007669"/>
    <property type="project" value="InterPro"/>
</dbReference>
<evidence type="ECO:0000259" key="8">
    <source>
        <dbReference type="Pfam" id="PF02449"/>
    </source>
</evidence>
<organism evidence="10 11">
    <name type="scientific">Lactobacillus paragasseri JV-V03</name>
    <dbReference type="NCBI Taxonomy" id="525326"/>
    <lineage>
        <taxon>Bacteria</taxon>
        <taxon>Bacillati</taxon>
        <taxon>Bacillota</taxon>
        <taxon>Bacilli</taxon>
        <taxon>Lactobacillales</taxon>
        <taxon>Lactobacillaceae</taxon>
        <taxon>Lactobacillus</taxon>
    </lineage>
</organism>
<dbReference type="Gene3D" id="3.20.20.80">
    <property type="entry name" value="Glycosidases"/>
    <property type="match status" value="1"/>
</dbReference>
<gene>
    <name evidence="10" type="ORF">HMPREF0514_11099</name>
</gene>
<dbReference type="InterPro" id="IPR013738">
    <property type="entry name" value="Beta_galactosidase_Trimer"/>
</dbReference>
<evidence type="ECO:0000313" key="11">
    <source>
        <dbReference type="Proteomes" id="UP000003672"/>
    </source>
</evidence>
<dbReference type="GO" id="GO:0004565">
    <property type="term" value="F:beta-galactosidase activity"/>
    <property type="evidence" value="ECO:0007669"/>
    <property type="project" value="UniProtKB-EC"/>
</dbReference>
<dbReference type="AlphaFoldDB" id="A0AA86ZXV3"/>
<evidence type="ECO:0000256" key="6">
    <source>
        <dbReference type="ARBA" id="ARBA00022833"/>
    </source>
</evidence>
<name>A0AA86ZXV3_9LACO</name>
<comment type="similarity">
    <text evidence="2">Belongs to the glycosyl hydrolase 42 family.</text>
</comment>
<keyword evidence="6" id="KW-0862">Zinc</keyword>
<feature type="domain" description="Beta-galactosidase trimerisation" evidence="9">
    <location>
        <begin position="568"/>
        <end position="718"/>
    </location>
</feature>
<dbReference type="InterPro" id="IPR003476">
    <property type="entry name" value="Glyco_hydro_42"/>
</dbReference>
<dbReference type="Pfam" id="PF02449">
    <property type="entry name" value="Glyco_hydro_42"/>
    <property type="match status" value="1"/>
</dbReference>
<evidence type="ECO:0000256" key="5">
    <source>
        <dbReference type="ARBA" id="ARBA00022801"/>
    </source>
</evidence>
<feature type="domain" description="Glycoside hydrolase family 42 N-terminal" evidence="8">
    <location>
        <begin position="192"/>
        <end position="555"/>
    </location>
</feature>
<keyword evidence="5" id="KW-0378">Hydrolase</keyword>
<comment type="caution">
    <text evidence="10">The sequence shown here is derived from an EMBL/GenBank/DDBJ whole genome shotgun (WGS) entry which is preliminary data.</text>
</comment>
<dbReference type="InterPro" id="IPR029062">
    <property type="entry name" value="Class_I_gatase-like"/>
</dbReference>
<dbReference type="EMBL" id="ACGO02000001">
    <property type="protein sequence ID" value="EFJ70655.1"/>
    <property type="molecule type" value="Genomic_DNA"/>
</dbReference>
<evidence type="ECO:0000256" key="1">
    <source>
        <dbReference type="ARBA" id="ARBA00001412"/>
    </source>
</evidence>
<sequence>MKLYFIQNNDNIVINPSHISNLIKQKFSPSSNFEIKSLTYKGDKWKQTDINQDDVVILGLGHLFNPEYVKGEIKAQVSYFLKKKVKVALATEYRYFNYYRNYFDKDSDGMAIHNLAWKNRLPVLDVYSFLNSWYLSDVRKQSDLEPVKYRDNEQQIKSGIKQQLFENFISTWLYRKFIKPNHSQYLYGASIYPEVWSDEINEEDMDHMEKIGFNTVRIGEFFWSKLEPEENHYDMEYLRNLLEKLKRHHLKVILGIPSPTPPRWFTLHYPEARVVNKDGQVDEHGSRQHVCTNNLVFRKKVYQLTKKIAAVANDFDNIVAIQIDNEFKCHVDQCFCESCKKLWPRWLKEKYGIIENLNKSWGTNLWSERYPNFDSVVMPTKTPFTHNTGLENAFADFTADTVNDFASGIIQILIDNTKIPITHNSSMNFNLNNFELFNQLDIAGYDTYPRFDQYWNFPINLDLFRNVKDTSNFYLLETCTSHVGYIGNYVPPYSKEYLPVEVFLGYAAGLNSILYWPYRGQRVGVEQTHSAVVTQAGTPDLGYEDVLKGEQILNRIKPILKETTVRKAKVAIIYSDETKCKMNTESGGIYQYRPTFTEVYEAITRRGISVEVIQPNADFSEFNCIIAPYIRSVDQDLLNKFKYFSENGGELILGPLTGDRTVEGNWHNNDNGLGQLGIWLGVKNVVQYLSSEDKTAARVQIDKKEDRFSGLVTLFDTDHEMKDVKTIAPVAGNRSITYQNKNVVYIGGMPENCMKSCFWDYVIDKYIKPNIEQSIEQMDDGIYKYERENDDFVYIFIANMSDKGRDIRIGKEKIFNENNEEISVGLHKFEPYAYKIFKFRKRGHKDGCNE</sequence>
<dbReference type="RefSeq" id="WP_003649273.1">
    <property type="nucleotide sequence ID" value="NZ_CP040500.1"/>
</dbReference>
<accession>A0AA86ZXV3</accession>
<evidence type="ECO:0000259" key="9">
    <source>
        <dbReference type="Pfam" id="PF08532"/>
    </source>
</evidence>
<dbReference type="Gene3D" id="3.40.50.880">
    <property type="match status" value="1"/>
</dbReference>
<dbReference type="PANTHER" id="PTHR36447">
    <property type="entry name" value="BETA-GALACTOSIDASE GANA"/>
    <property type="match status" value="1"/>
</dbReference>
<dbReference type="EC" id="3.2.1.23" evidence="3"/>
<keyword evidence="7" id="KW-0326">Glycosidase</keyword>
<protein>
    <recommendedName>
        <fullName evidence="3">beta-galactosidase</fullName>
        <ecNumber evidence="3">3.2.1.23</ecNumber>
    </recommendedName>
</protein>
<evidence type="ECO:0000256" key="2">
    <source>
        <dbReference type="ARBA" id="ARBA00005940"/>
    </source>
</evidence>
<keyword evidence="4" id="KW-0479">Metal-binding</keyword>